<dbReference type="PANTHER" id="PTHR11085:SF6">
    <property type="entry name" value="NAD-DEPENDENT PROTEIN DEACETYLASE SIRTUIN-2"/>
    <property type="match status" value="1"/>
</dbReference>
<feature type="region of interest" description="Disordered" evidence="13">
    <location>
        <begin position="373"/>
        <end position="445"/>
    </location>
</feature>
<dbReference type="EC" id="2.3.1.286" evidence="2"/>
<dbReference type="AlphaFoldDB" id="A0ABD3WFM4"/>
<feature type="binding site" evidence="11 12">
    <location>
        <position position="208"/>
    </location>
    <ligand>
        <name>Zn(2+)</name>
        <dbReference type="ChEBI" id="CHEBI:29105"/>
    </ligand>
</feature>
<evidence type="ECO:0000313" key="15">
    <source>
        <dbReference type="EMBL" id="KAL3872734.1"/>
    </source>
</evidence>
<dbReference type="GO" id="GO:0046872">
    <property type="term" value="F:metal ion binding"/>
    <property type="evidence" value="ECO:0007669"/>
    <property type="project" value="UniProtKB-KW"/>
</dbReference>
<comment type="catalytic activity">
    <reaction evidence="7">
        <text>N(6)-hexadecanoyl-L-lysyl-[protein] + NAD(+) + H2O = 2''-O-hexadecanoyl-ADP-D-ribose + nicotinamide + L-lysyl-[protein]</text>
        <dbReference type="Rhea" id="RHEA:70563"/>
        <dbReference type="Rhea" id="RHEA-COMP:9752"/>
        <dbReference type="Rhea" id="RHEA-COMP:14175"/>
        <dbReference type="ChEBI" id="CHEBI:15377"/>
        <dbReference type="ChEBI" id="CHEBI:17154"/>
        <dbReference type="ChEBI" id="CHEBI:29969"/>
        <dbReference type="ChEBI" id="CHEBI:57540"/>
        <dbReference type="ChEBI" id="CHEBI:138936"/>
        <dbReference type="ChEBI" id="CHEBI:189673"/>
    </reaction>
    <physiologicalReaction direction="left-to-right" evidence="7">
        <dbReference type="Rhea" id="RHEA:70564"/>
    </physiologicalReaction>
</comment>
<keyword evidence="5 11" id="KW-0862">Zinc</keyword>
<organism evidence="15 16">
    <name type="scientific">Sinanodonta woodiana</name>
    <name type="common">Chinese pond mussel</name>
    <name type="synonym">Anodonta woodiana</name>
    <dbReference type="NCBI Taxonomy" id="1069815"/>
    <lineage>
        <taxon>Eukaryota</taxon>
        <taxon>Metazoa</taxon>
        <taxon>Spiralia</taxon>
        <taxon>Lophotrochozoa</taxon>
        <taxon>Mollusca</taxon>
        <taxon>Bivalvia</taxon>
        <taxon>Autobranchia</taxon>
        <taxon>Heteroconchia</taxon>
        <taxon>Palaeoheterodonta</taxon>
        <taxon>Unionida</taxon>
        <taxon>Unionoidea</taxon>
        <taxon>Unionidae</taxon>
        <taxon>Unioninae</taxon>
        <taxon>Sinanodonta</taxon>
    </lineage>
</organism>
<dbReference type="Gene3D" id="3.30.1600.10">
    <property type="entry name" value="SIR2/SIRT2 'Small Domain"/>
    <property type="match status" value="1"/>
</dbReference>
<feature type="binding site" evidence="11 12">
    <location>
        <position position="205"/>
    </location>
    <ligand>
        <name>Zn(2+)</name>
        <dbReference type="ChEBI" id="CHEBI:29105"/>
    </ligand>
</feature>
<feature type="binding site" evidence="10">
    <location>
        <begin position="177"/>
        <end position="180"/>
    </location>
    <ligand>
        <name>NAD(+)</name>
        <dbReference type="ChEBI" id="CHEBI:57540"/>
    </ligand>
</feature>
<feature type="binding site" evidence="11 12">
    <location>
        <position position="231"/>
    </location>
    <ligand>
        <name>Zn(2+)</name>
        <dbReference type="ChEBI" id="CHEBI:29105"/>
    </ligand>
</feature>
<feature type="binding site" evidence="10">
    <location>
        <begin position="105"/>
        <end position="107"/>
    </location>
    <ligand>
        <name>NAD(+)</name>
        <dbReference type="ChEBI" id="CHEBI:57540"/>
    </ligand>
</feature>
<evidence type="ECO:0000256" key="11">
    <source>
        <dbReference type="PIRSR" id="PIRSR037938-3"/>
    </source>
</evidence>
<evidence type="ECO:0000256" key="8">
    <source>
        <dbReference type="ARBA" id="ARBA00048905"/>
    </source>
</evidence>
<accession>A0ABD3WFM4</accession>
<feature type="compositionally biased region" description="Polar residues" evidence="13">
    <location>
        <begin position="432"/>
        <end position="445"/>
    </location>
</feature>
<evidence type="ECO:0000256" key="5">
    <source>
        <dbReference type="ARBA" id="ARBA00022833"/>
    </source>
</evidence>
<evidence type="ECO:0000256" key="12">
    <source>
        <dbReference type="PROSITE-ProRule" id="PRU00236"/>
    </source>
</evidence>
<feature type="region of interest" description="Disordered" evidence="13">
    <location>
        <begin position="1"/>
        <end position="47"/>
    </location>
</feature>
<evidence type="ECO:0000256" key="1">
    <source>
        <dbReference type="ARBA" id="ARBA00006924"/>
    </source>
</evidence>
<keyword evidence="16" id="KW-1185">Reference proteome</keyword>
<dbReference type="GO" id="GO:0034979">
    <property type="term" value="F:NAD-dependent protein lysine deacetylase activity"/>
    <property type="evidence" value="ECO:0007669"/>
    <property type="project" value="UniProtKB-EC"/>
</dbReference>
<evidence type="ECO:0000313" key="16">
    <source>
        <dbReference type="Proteomes" id="UP001634394"/>
    </source>
</evidence>
<dbReference type="PIRSF" id="PIRSF037938">
    <property type="entry name" value="SIR2_euk"/>
    <property type="match status" value="1"/>
</dbReference>
<evidence type="ECO:0000256" key="6">
    <source>
        <dbReference type="ARBA" id="ARBA00023027"/>
    </source>
</evidence>
<evidence type="ECO:0000259" key="14">
    <source>
        <dbReference type="PROSITE" id="PS50305"/>
    </source>
</evidence>
<feature type="compositionally biased region" description="Low complexity" evidence="13">
    <location>
        <begin position="410"/>
        <end position="419"/>
    </location>
</feature>
<feature type="binding site" evidence="11 12">
    <location>
        <position position="236"/>
    </location>
    <ligand>
        <name>Zn(2+)</name>
        <dbReference type="ChEBI" id="CHEBI:29105"/>
    </ligand>
</feature>
<evidence type="ECO:0000256" key="9">
    <source>
        <dbReference type="PIRSR" id="PIRSR037938-1"/>
    </source>
</evidence>
<protein>
    <recommendedName>
        <fullName evidence="2">protein acetyllysine N-acetyltransferase</fullName>
        <ecNumber evidence="2">2.3.1.286</ecNumber>
    </recommendedName>
</protein>
<dbReference type="PANTHER" id="PTHR11085">
    <property type="entry name" value="NAD-DEPENDENT PROTEIN DEACYLASE SIRTUIN-5, MITOCHONDRIAL-RELATED"/>
    <property type="match status" value="1"/>
</dbReference>
<evidence type="ECO:0000256" key="4">
    <source>
        <dbReference type="ARBA" id="ARBA00022723"/>
    </source>
</evidence>
<dbReference type="InterPro" id="IPR026591">
    <property type="entry name" value="Sirtuin_cat_small_dom_sf"/>
</dbReference>
<feature type="binding site" evidence="10">
    <location>
        <position position="336"/>
    </location>
    <ligand>
        <name>NAD(+)</name>
        <dbReference type="ChEBI" id="CHEBI:57540"/>
    </ligand>
</feature>
<comment type="cofactor">
    <cofactor evidence="11">
        <name>Zn(2+)</name>
        <dbReference type="ChEBI" id="CHEBI:29105"/>
    </cofactor>
    <text evidence="11">Binds 1 zinc ion per subunit.</text>
</comment>
<feature type="compositionally biased region" description="Low complexity" evidence="13">
    <location>
        <begin position="380"/>
        <end position="390"/>
    </location>
</feature>
<dbReference type="Gene3D" id="3.40.50.1220">
    <property type="entry name" value="TPP-binding domain"/>
    <property type="match status" value="1"/>
</dbReference>
<dbReference type="InterPro" id="IPR026590">
    <property type="entry name" value="Ssirtuin_cat_dom"/>
</dbReference>
<evidence type="ECO:0000256" key="13">
    <source>
        <dbReference type="SAM" id="MobiDB-lite"/>
    </source>
</evidence>
<feature type="binding site" evidence="10">
    <location>
        <begin position="298"/>
        <end position="300"/>
    </location>
    <ligand>
        <name>NAD(+)</name>
        <dbReference type="ChEBI" id="CHEBI:57540"/>
    </ligand>
</feature>
<keyword evidence="6 10" id="KW-0520">NAD</keyword>
<comment type="caution">
    <text evidence="15">The sequence shown here is derived from an EMBL/GenBank/DDBJ whole genome shotgun (WGS) entry which is preliminary data.</text>
</comment>
<dbReference type="InterPro" id="IPR017328">
    <property type="entry name" value="Sirtuin_class_I"/>
</dbReference>
<feature type="binding site" evidence="10">
    <location>
        <begin position="274"/>
        <end position="275"/>
    </location>
    <ligand>
        <name>NAD(+)</name>
        <dbReference type="ChEBI" id="CHEBI:57540"/>
    </ligand>
</feature>
<feature type="binding site" evidence="10">
    <location>
        <begin position="95"/>
        <end position="99"/>
    </location>
    <ligand>
        <name>NAD(+)</name>
        <dbReference type="ChEBI" id="CHEBI:57540"/>
    </ligand>
</feature>
<proteinExistence type="inferred from homology"/>
<evidence type="ECO:0000256" key="2">
    <source>
        <dbReference type="ARBA" id="ARBA00012928"/>
    </source>
</evidence>
<reference evidence="15 16" key="1">
    <citation type="submission" date="2024-11" db="EMBL/GenBank/DDBJ databases">
        <title>Chromosome-level genome assembly of the freshwater bivalve Anodonta woodiana.</title>
        <authorList>
            <person name="Chen X."/>
        </authorList>
    </citation>
    <scope>NUCLEOTIDE SEQUENCE [LARGE SCALE GENOMIC DNA]</scope>
    <source>
        <strain evidence="15">MN2024</strain>
        <tissue evidence="15">Gills</tissue>
    </source>
</reference>
<gene>
    <name evidence="15" type="ORF">ACJMK2_035938</name>
</gene>
<sequence length="445" mass="49392">MDQEKKPAQELEDGNGSLSKNEAGAVGTNVEEETKPQSSETHSNKQSSEWLAEYMAYSLGISKPPEKVLEEFTLEGIVKYIKSGKCHNIITMAGAGISTSAGIPDFRSPGTGLYDNLQAYNLPNPQSIFEINYFQENPEPFFMLARELWPGHFKPTPTHYFIKMLADKGLLLRHYTQNIDTLERLTGMDEDMIVEAHGTFYTSHCLKCRAMYSLEWMKEIIMSQEHAIPKCEAKNCDGIVKPDIVFFGEALPEKFFKCVTQDFDKCDLLIILGTSLLVQPFASLTSRVPLTCPRVYINMEKTGAASSHPITMIMFGGGFKFDSEDNYRDVFWQGSCDDGVYAMSDLLGWKEELMKVVSSEHVRIDAEIKKFSASGKGNASKPTPKTSTSTKDPEVAPKNETLSLGKESKSSPTKTKNSSDASKKTQEAAKASNESPSLKKPSSNI</sequence>
<keyword evidence="4 11" id="KW-0479">Metal-binding</keyword>
<dbReference type="SUPFAM" id="SSF52467">
    <property type="entry name" value="DHS-like NAD/FAD-binding domain"/>
    <property type="match status" value="1"/>
</dbReference>
<dbReference type="InterPro" id="IPR003000">
    <property type="entry name" value="Sirtuin"/>
</dbReference>
<feature type="domain" description="Deacetylase sirtuin-type" evidence="14">
    <location>
        <begin position="67"/>
        <end position="350"/>
    </location>
</feature>
<evidence type="ECO:0000256" key="3">
    <source>
        <dbReference type="ARBA" id="ARBA00022679"/>
    </source>
</evidence>
<keyword evidence="3" id="KW-0808">Transferase</keyword>
<name>A0ABD3WFM4_SINWO</name>
<dbReference type="Pfam" id="PF02146">
    <property type="entry name" value="SIR2"/>
    <property type="match status" value="1"/>
</dbReference>
<dbReference type="Proteomes" id="UP001634394">
    <property type="component" value="Unassembled WGS sequence"/>
</dbReference>
<comment type="similarity">
    <text evidence="1">Belongs to the sirtuin family. Class I subfamily.</text>
</comment>
<evidence type="ECO:0000256" key="7">
    <source>
        <dbReference type="ARBA" id="ARBA00048378"/>
    </source>
</evidence>
<dbReference type="CDD" id="cd01408">
    <property type="entry name" value="SIRT1"/>
    <property type="match status" value="1"/>
</dbReference>
<dbReference type="PROSITE" id="PS50305">
    <property type="entry name" value="SIRTUIN"/>
    <property type="match status" value="1"/>
</dbReference>
<comment type="catalytic activity">
    <reaction evidence="8">
        <text>N(6)-tetradecanoyl-L-lysyl-[protein] + NAD(+) + H2O = 2''-O-tetradecanoyl-ADP-D-ribose + nicotinamide + L-lysyl-[protein]</text>
        <dbReference type="Rhea" id="RHEA:70567"/>
        <dbReference type="Rhea" id="RHEA-COMP:9752"/>
        <dbReference type="Rhea" id="RHEA-COMP:15437"/>
        <dbReference type="ChEBI" id="CHEBI:15377"/>
        <dbReference type="ChEBI" id="CHEBI:17154"/>
        <dbReference type="ChEBI" id="CHEBI:29969"/>
        <dbReference type="ChEBI" id="CHEBI:57540"/>
        <dbReference type="ChEBI" id="CHEBI:141129"/>
        <dbReference type="ChEBI" id="CHEBI:189674"/>
    </reaction>
    <physiologicalReaction direction="left-to-right" evidence="8">
        <dbReference type="Rhea" id="RHEA:70568"/>
    </physiologicalReaction>
</comment>
<feature type="active site" description="Proton acceptor" evidence="9 12">
    <location>
        <position position="197"/>
    </location>
</feature>
<dbReference type="InterPro" id="IPR050134">
    <property type="entry name" value="NAD-dep_sirtuin_deacylases"/>
</dbReference>
<feature type="compositionally biased region" description="Polar residues" evidence="13">
    <location>
        <begin position="36"/>
        <end position="47"/>
    </location>
</feature>
<dbReference type="InterPro" id="IPR029035">
    <property type="entry name" value="DHS-like_NAD/FAD-binding_dom"/>
</dbReference>
<dbReference type="EMBL" id="JBJQND010000006">
    <property type="protein sequence ID" value="KAL3872734.1"/>
    <property type="molecule type" value="Genomic_DNA"/>
</dbReference>
<evidence type="ECO:0000256" key="10">
    <source>
        <dbReference type="PIRSR" id="PIRSR037938-2"/>
    </source>
</evidence>